<reference evidence="5 6" key="1">
    <citation type="submission" date="2022-06" db="EMBL/GenBank/DDBJ databases">
        <authorList>
            <person name="Jeon C.O."/>
        </authorList>
    </citation>
    <scope>NUCLEOTIDE SEQUENCE [LARGE SCALE GENOMIC DNA]</scope>
    <source>
        <strain evidence="5 6">KCTC 13943</strain>
    </source>
</reference>
<protein>
    <submittedName>
        <fullName evidence="5">FadR family transcriptional regulator</fullName>
    </submittedName>
</protein>
<evidence type="ECO:0000256" key="2">
    <source>
        <dbReference type="ARBA" id="ARBA00023125"/>
    </source>
</evidence>
<dbReference type="PRINTS" id="PR00035">
    <property type="entry name" value="HTHGNTR"/>
</dbReference>
<evidence type="ECO:0000313" key="5">
    <source>
        <dbReference type="EMBL" id="MCM2532725.1"/>
    </source>
</evidence>
<name>A0ABT0W8S0_9BACI</name>
<keyword evidence="6" id="KW-1185">Reference proteome</keyword>
<dbReference type="EMBL" id="JAMQCR010000001">
    <property type="protein sequence ID" value="MCM2532725.1"/>
    <property type="molecule type" value="Genomic_DNA"/>
</dbReference>
<evidence type="ECO:0000313" key="6">
    <source>
        <dbReference type="Proteomes" id="UP001523262"/>
    </source>
</evidence>
<sequence length="227" mass="25338">MKLNKTRRLSLVEQVTTQIGSLIESGQWRVGYRIPAEPLLVEELGVSRNTLREAIRALVHSGLLKTKPGDGTFVISSSVLGVALQRRLKESNLLEILEVRHALERETALLAAVRHTSTDIEKIKLNFAECEESALVKDYATFIEADIKLHKSIVKAAHNQLLMDLYEQVAESIQLSIGNMITNYQPIPHSKLVNAIIEKNSEGAAAAVDEYIQQFKDRIQAATEDQQ</sequence>
<dbReference type="Gene3D" id="1.20.120.530">
    <property type="entry name" value="GntR ligand-binding domain-like"/>
    <property type="match status" value="1"/>
</dbReference>
<accession>A0ABT0W8S0</accession>
<dbReference type="PROSITE" id="PS50949">
    <property type="entry name" value="HTH_GNTR"/>
    <property type="match status" value="1"/>
</dbReference>
<gene>
    <name evidence="5" type="ORF">NDK43_10445</name>
</gene>
<evidence type="ECO:0000256" key="3">
    <source>
        <dbReference type="ARBA" id="ARBA00023163"/>
    </source>
</evidence>
<dbReference type="SUPFAM" id="SSF46785">
    <property type="entry name" value="Winged helix' DNA-binding domain"/>
    <property type="match status" value="1"/>
</dbReference>
<dbReference type="InterPro" id="IPR008920">
    <property type="entry name" value="TF_FadR/GntR_C"/>
</dbReference>
<dbReference type="InterPro" id="IPR011711">
    <property type="entry name" value="GntR_C"/>
</dbReference>
<dbReference type="Pfam" id="PF00392">
    <property type="entry name" value="GntR"/>
    <property type="match status" value="1"/>
</dbReference>
<keyword evidence="3" id="KW-0804">Transcription</keyword>
<dbReference type="SMART" id="SM00345">
    <property type="entry name" value="HTH_GNTR"/>
    <property type="match status" value="1"/>
</dbReference>
<dbReference type="PANTHER" id="PTHR43537:SF47">
    <property type="entry name" value="REGULATORY PROTEIN GNTR HTH"/>
    <property type="match status" value="1"/>
</dbReference>
<dbReference type="Pfam" id="PF07729">
    <property type="entry name" value="FCD"/>
    <property type="match status" value="1"/>
</dbReference>
<dbReference type="Gene3D" id="1.10.10.10">
    <property type="entry name" value="Winged helix-like DNA-binding domain superfamily/Winged helix DNA-binding domain"/>
    <property type="match status" value="1"/>
</dbReference>
<organism evidence="5 6">
    <name type="scientific">Neobacillus pocheonensis</name>
    <dbReference type="NCBI Taxonomy" id="363869"/>
    <lineage>
        <taxon>Bacteria</taxon>
        <taxon>Bacillati</taxon>
        <taxon>Bacillota</taxon>
        <taxon>Bacilli</taxon>
        <taxon>Bacillales</taxon>
        <taxon>Bacillaceae</taxon>
        <taxon>Neobacillus</taxon>
    </lineage>
</organism>
<dbReference type="SMART" id="SM00895">
    <property type="entry name" value="FCD"/>
    <property type="match status" value="1"/>
</dbReference>
<dbReference type="InterPro" id="IPR036390">
    <property type="entry name" value="WH_DNA-bd_sf"/>
</dbReference>
<dbReference type="SUPFAM" id="SSF48008">
    <property type="entry name" value="GntR ligand-binding domain-like"/>
    <property type="match status" value="1"/>
</dbReference>
<keyword evidence="1" id="KW-0805">Transcription regulation</keyword>
<evidence type="ECO:0000259" key="4">
    <source>
        <dbReference type="PROSITE" id="PS50949"/>
    </source>
</evidence>
<dbReference type="InterPro" id="IPR036388">
    <property type="entry name" value="WH-like_DNA-bd_sf"/>
</dbReference>
<keyword evidence="2" id="KW-0238">DNA-binding</keyword>
<evidence type="ECO:0000256" key="1">
    <source>
        <dbReference type="ARBA" id="ARBA00023015"/>
    </source>
</evidence>
<dbReference type="CDD" id="cd07377">
    <property type="entry name" value="WHTH_GntR"/>
    <property type="match status" value="1"/>
</dbReference>
<comment type="caution">
    <text evidence="5">The sequence shown here is derived from an EMBL/GenBank/DDBJ whole genome shotgun (WGS) entry which is preliminary data.</text>
</comment>
<dbReference type="PANTHER" id="PTHR43537">
    <property type="entry name" value="TRANSCRIPTIONAL REGULATOR, GNTR FAMILY"/>
    <property type="match status" value="1"/>
</dbReference>
<dbReference type="InterPro" id="IPR000524">
    <property type="entry name" value="Tscrpt_reg_HTH_GntR"/>
</dbReference>
<dbReference type="Proteomes" id="UP001523262">
    <property type="component" value="Unassembled WGS sequence"/>
</dbReference>
<proteinExistence type="predicted"/>
<feature type="domain" description="HTH gntR-type" evidence="4">
    <location>
        <begin position="9"/>
        <end position="77"/>
    </location>
</feature>